<evidence type="ECO:0000313" key="2">
    <source>
        <dbReference type="Proteomes" id="UP000765509"/>
    </source>
</evidence>
<evidence type="ECO:0000313" key="1">
    <source>
        <dbReference type="EMBL" id="MBW0593087.1"/>
    </source>
</evidence>
<organism evidence="1 2">
    <name type="scientific">Austropuccinia psidii MF-1</name>
    <dbReference type="NCBI Taxonomy" id="1389203"/>
    <lineage>
        <taxon>Eukaryota</taxon>
        <taxon>Fungi</taxon>
        <taxon>Dikarya</taxon>
        <taxon>Basidiomycota</taxon>
        <taxon>Pucciniomycotina</taxon>
        <taxon>Pucciniomycetes</taxon>
        <taxon>Pucciniales</taxon>
        <taxon>Sphaerophragmiaceae</taxon>
        <taxon>Austropuccinia</taxon>
    </lineage>
</organism>
<protein>
    <submittedName>
        <fullName evidence="1">Uncharacterized protein</fullName>
    </submittedName>
</protein>
<accession>A0A9Q3L7S8</accession>
<reference evidence="1" key="1">
    <citation type="submission" date="2021-03" db="EMBL/GenBank/DDBJ databases">
        <title>Draft genome sequence of rust myrtle Austropuccinia psidii MF-1, a brazilian biotype.</title>
        <authorList>
            <person name="Quecine M.C."/>
            <person name="Pachon D.M.R."/>
            <person name="Bonatelli M.L."/>
            <person name="Correr F.H."/>
            <person name="Franceschini L.M."/>
            <person name="Leite T.F."/>
            <person name="Margarido G.R.A."/>
            <person name="Almeida C.A."/>
            <person name="Ferrarezi J.A."/>
            <person name="Labate C.A."/>
        </authorList>
    </citation>
    <scope>NUCLEOTIDE SEQUENCE</scope>
    <source>
        <strain evidence="1">MF-1</strain>
    </source>
</reference>
<dbReference type="AlphaFoldDB" id="A0A9Q3L7S8"/>
<keyword evidence="2" id="KW-1185">Reference proteome</keyword>
<comment type="caution">
    <text evidence="1">The sequence shown here is derived from an EMBL/GenBank/DDBJ whole genome shotgun (WGS) entry which is preliminary data.</text>
</comment>
<name>A0A9Q3L7S8_9BASI</name>
<dbReference type="Proteomes" id="UP000765509">
    <property type="component" value="Unassembled WGS sequence"/>
</dbReference>
<sequence>MIMSGNVVRQANIGTASTDTSIIPSSITNSDYNTTVIITQKNKPEPISSELINLDITSNHKLCLQPDQQPAITPQAALKKVIDMIIEEANQLQKGKASKRGETATRNLIGHIQSQPEGLQQCIAPQRVPDPCRSVEKLHEFLPDCEKIPEPSQYLQVTQ</sequence>
<proteinExistence type="predicted"/>
<dbReference type="EMBL" id="AVOT02152143">
    <property type="protein sequence ID" value="MBW0593087.1"/>
    <property type="molecule type" value="Genomic_DNA"/>
</dbReference>
<gene>
    <name evidence="1" type="ORF">O181_132802</name>
</gene>